<dbReference type="EMBL" id="BPLQ01002047">
    <property type="protein sequence ID" value="GIX88211.1"/>
    <property type="molecule type" value="Genomic_DNA"/>
</dbReference>
<evidence type="ECO:0000313" key="2">
    <source>
        <dbReference type="EMBL" id="GIX88211.1"/>
    </source>
</evidence>
<dbReference type="Proteomes" id="UP001054837">
    <property type="component" value="Unassembled WGS sequence"/>
</dbReference>
<comment type="caution">
    <text evidence="2">The sequence shown here is derived from an EMBL/GenBank/DDBJ whole genome shotgun (WGS) entry which is preliminary data.</text>
</comment>
<feature type="region of interest" description="Disordered" evidence="1">
    <location>
        <begin position="44"/>
        <end position="112"/>
    </location>
</feature>
<feature type="region of interest" description="Disordered" evidence="1">
    <location>
        <begin position="1"/>
        <end position="24"/>
    </location>
</feature>
<feature type="compositionally biased region" description="Low complexity" evidence="1">
    <location>
        <begin position="94"/>
        <end position="112"/>
    </location>
</feature>
<accession>A0AAV4NXB4</accession>
<evidence type="ECO:0000256" key="1">
    <source>
        <dbReference type="SAM" id="MobiDB-lite"/>
    </source>
</evidence>
<gene>
    <name evidence="2" type="ORF">CDAR_269391</name>
</gene>
<feature type="compositionally biased region" description="Polar residues" evidence="1">
    <location>
        <begin position="44"/>
        <end position="54"/>
    </location>
</feature>
<keyword evidence="3" id="KW-1185">Reference proteome</keyword>
<dbReference type="AlphaFoldDB" id="A0AAV4NXB4"/>
<organism evidence="2 3">
    <name type="scientific">Caerostris darwini</name>
    <dbReference type="NCBI Taxonomy" id="1538125"/>
    <lineage>
        <taxon>Eukaryota</taxon>
        <taxon>Metazoa</taxon>
        <taxon>Ecdysozoa</taxon>
        <taxon>Arthropoda</taxon>
        <taxon>Chelicerata</taxon>
        <taxon>Arachnida</taxon>
        <taxon>Araneae</taxon>
        <taxon>Araneomorphae</taxon>
        <taxon>Entelegynae</taxon>
        <taxon>Araneoidea</taxon>
        <taxon>Araneidae</taxon>
        <taxon>Caerostris</taxon>
    </lineage>
</organism>
<evidence type="ECO:0000313" key="3">
    <source>
        <dbReference type="Proteomes" id="UP001054837"/>
    </source>
</evidence>
<name>A0AAV4NXB4_9ARAC</name>
<protein>
    <submittedName>
        <fullName evidence="2">Uncharacterized protein</fullName>
    </submittedName>
</protein>
<reference evidence="2 3" key="1">
    <citation type="submission" date="2021-06" db="EMBL/GenBank/DDBJ databases">
        <title>Caerostris darwini draft genome.</title>
        <authorList>
            <person name="Kono N."/>
            <person name="Arakawa K."/>
        </authorList>
    </citation>
    <scope>NUCLEOTIDE SEQUENCE [LARGE SCALE GENOMIC DNA]</scope>
</reference>
<feature type="compositionally biased region" description="Polar residues" evidence="1">
    <location>
        <begin position="74"/>
        <end position="92"/>
    </location>
</feature>
<sequence>MPPERNSPFSNSLSRIERTSQSRGIQTSYASYVFSTKYPPQTRQFGSNALTISSLDHRNQGRVNRRIPDDICLPSSTNSDLFPSNDQMSPTRGFSLSSSTSSKSSASGGFVKVSSCPPTPQSLLCFFFSQKQFRNTAVETDDSEFQ</sequence>
<proteinExistence type="predicted"/>